<sequence>MSLFIGFMISLFLLIGLITGLTPFMGRKSSQFGVSLPENYQEDPQLKKWMKQYCFITVLSSVLFSLPFLWFTRNKDAVQTEMQLGIYSVVGIAAVLAVSGLAYLVIHKKVSTWKKNLPKTADQDSGQEIVVELNYRKKGTTISNTLIIISNLIIISGTAFATWLNYQQIPETFPIHWGIDFKPDRFATKSVKTVFGLLAVQLIMIIIFVISNYSIKNAKQSLNPKNASVSSLKNRLFRQAWSRFTLVISMLTQLLMSALQLATVFVNDVEIQWFIYLTIGYTILVIVYAIVLSMKYGQGGERLKMADSLEEKDILEYRYNEDQYWKLGVFYYNPADPSIWVEKRFGVGTTTNFARWQSWAIIVGILILAFSPLLFL</sequence>
<evidence type="ECO:0000259" key="3">
    <source>
        <dbReference type="Pfam" id="PF19124"/>
    </source>
</evidence>
<dbReference type="Pfam" id="PF19124">
    <property type="entry name" value="DUF5808"/>
    <property type="match status" value="1"/>
</dbReference>
<feature type="transmembrane region" description="Helical" evidence="1">
    <location>
        <begin position="146"/>
        <end position="166"/>
    </location>
</feature>
<feature type="transmembrane region" description="Helical" evidence="1">
    <location>
        <begin position="6"/>
        <end position="26"/>
    </location>
</feature>
<proteinExistence type="predicted"/>
<feature type="transmembrane region" description="Helical" evidence="1">
    <location>
        <begin position="353"/>
        <end position="375"/>
    </location>
</feature>
<comment type="caution">
    <text evidence="4">The sequence shown here is derived from an EMBL/GenBank/DDBJ whole genome shotgun (WGS) entry which is preliminary data.</text>
</comment>
<accession>A0ABW4NMF7</accession>
<dbReference type="Proteomes" id="UP001597285">
    <property type="component" value="Unassembled WGS sequence"/>
</dbReference>
<dbReference type="InterPro" id="IPR043831">
    <property type="entry name" value="DUF5808"/>
</dbReference>
<feature type="transmembrane region" description="Helical" evidence="1">
    <location>
        <begin position="273"/>
        <end position="294"/>
    </location>
</feature>
<evidence type="ECO:0000313" key="4">
    <source>
        <dbReference type="EMBL" id="MFD1799313.1"/>
    </source>
</evidence>
<keyword evidence="5" id="KW-1185">Reference proteome</keyword>
<evidence type="ECO:0000313" key="5">
    <source>
        <dbReference type="Proteomes" id="UP001597285"/>
    </source>
</evidence>
<dbReference type="EMBL" id="JBHUFF010000013">
    <property type="protein sequence ID" value="MFD1799313.1"/>
    <property type="molecule type" value="Genomic_DNA"/>
</dbReference>
<feature type="transmembrane region" description="Helical" evidence="1">
    <location>
        <begin position="244"/>
        <end position="267"/>
    </location>
</feature>
<evidence type="ECO:0000259" key="2">
    <source>
        <dbReference type="Pfam" id="PF07853"/>
    </source>
</evidence>
<gene>
    <name evidence="4" type="ORF">ACFSBK_05555</name>
</gene>
<keyword evidence="1" id="KW-0472">Membrane</keyword>
<dbReference type="PANTHER" id="PTHR37810">
    <property type="entry name" value="IMMUNITY PROTEIN SDPI"/>
    <property type="match status" value="1"/>
</dbReference>
<reference evidence="5" key="1">
    <citation type="journal article" date="2019" name="Int. J. Syst. Evol. Microbiol.">
        <title>The Global Catalogue of Microorganisms (GCM) 10K type strain sequencing project: providing services to taxonomists for standard genome sequencing and annotation.</title>
        <authorList>
            <consortium name="The Broad Institute Genomics Platform"/>
            <consortium name="The Broad Institute Genome Sequencing Center for Infectious Disease"/>
            <person name="Wu L."/>
            <person name="Ma J."/>
        </authorList>
    </citation>
    <scope>NUCLEOTIDE SEQUENCE [LARGE SCALE GENOMIC DNA]</scope>
    <source>
        <strain evidence="5">KCTC 42143</strain>
    </source>
</reference>
<dbReference type="InterPro" id="IPR012867">
    <property type="entry name" value="DUF1648"/>
</dbReference>
<feature type="domain" description="DUF5808" evidence="3">
    <location>
        <begin position="334"/>
        <end position="359"/>
    </location>
</feature>
<dbReference type="Pfam" id="PF07853">
    <property type="entry name" value="DUF1648"/>
    <property type="match status" value="1"/>
</dbReference>
<name>A0ABW4NMF7_9LACT</name>
<feature type="transmembrane region" description="Helical" evidence="1">
    <location>
        <begin position="84"/>
        <end position="106"/>
    </location>
</feature>
<evidence type="ECO:0000256" key="1">
    <source>
        <dbReference type="SAM" id="Phobius"/>
    </source>
</evidence>
<feature type="domain" description="DUF1648" evidence="2">
    <location>
        <begin position="154"/>
        <end position="201"/>
    </location>
</feature>
<dbReference type="PANTHER" id="PTHR37810:SF9">
    <property type="entry name" value="MEMBRANE PROTEIN"/>
    <property type="match status" value="1"/>
</dbReference>
<feature type="transmembrane region" description="Helical" evidence="1">
    <location>
        <begin position="53"/>
        <end position="72"/>
    </location>
</feature>
<protein>
    <submittedName>
        <fullName evidence="4">DUF1648 domain-containing protein</fullName>
    </submittedName>
</protein>
<keyword evidence="1" id="KW-0812">Transmembrane</keyword>
<keyword evidence="1" id="KW-1133">Transmembrane helix</keyword>
<feature type="transmembrane region" description="Helical" evidence="1">
    <location>
        <begin position="194"/>
        <end position="215"/>
    </location>
</feature>
<dbReference type="RefSeq" id="WP_058918481.1">
    <property type="nucleotide sequence ID" value="NZ_JBHUFF010000013.1"/>
</dbReference>
<organism evidence="4 5">
    <name type="scientific">Carnobacterium antarcticum</name>
    <dbReference type="NCBI Taxonomy" id="2126436"/>
    <lineage>
        <taxon>Bacteria</taxon>
        <taxon>Bacillati</taxon>
        <taxon>Bacillota</taxon>
        <taxon>Bacilli</taxon>
        <taxon>Lactobacillales</taxon>
        <taxon>Carnobacteriaceae</taxon>
        <taxon>Carnobacterium</taxon>
    </lineage>
</organism>